<gene>
    <name evidence="2" type="ORF">DIZ78_12060</name>
</gene>
<accession>A0A370DKP2</accession>
<sequence>MPASEGKHARSHNHRKILPDDSNRDDSDSADIAVAGRPGSTAAHNGQLAMQSALPDIPLRTDKRPKLMYKEVPVKKARLRKKNANLWNSSIFHLFQYAGINQ</sequence>
<organism evidence="2 3">
    <name type="scientific">endosymbiont of Escarpia spicata</name>
    <dbReference type="NCBI Taxonomy" id="2200908"/>
    <lineage>
        <taxon>Bacteria</taxon>
        <taxon>Pseudomonadati</taxon>
        <taxon>Pseudomonadota</taxon>
        <taxon>Gammaproteobacteria</taxon>
        <taxon>sulfur-oxidizing symbionts</taxon>
    </lineage>
</organism>
<dbReference type="Proteomes" id="UP000254771">
    <property type="component" value="Unassembled WGS sequence"/>
</dbReference>
<dbReference type="EMBL" id="QFXE01000014">
    <property type="protein sequence ID" value="RDH85140.1"/>
    <property type="molecule type" value="Genomic_DNA"/>
</dbReference>
<dbReference type="AlphaFoldDB" id="A0A370DKP2"/>
<reference evidence="2 3" key="1">
    <citation type="journal article" date="2018" name="ISME J.">
        <title>Endosymbiont genomes yield clues of tubeworm success.</title>
        <authorList>
            <person name="Li Y."/>
            <person name="Liles M.R."/>
            <person name="Halanych K.M."/>
        </authorList>
    </citation>
    <scope>NUCLEOTIDE SEQUENCE [LARGE SCALE GENOMIC DNA]</scope>
    <source>
        <strain evidence="2">A1462</strain>
    </source>
</reference>
<proteinExistence type="predicted"/>
<comment type="caution">
    <text evidence="2">The sequence shown here is derived from an EMBL/GenBank/DDBJ whole genome shotgun (WGS) entry which is preliminary data.</text>
</comment>
<evidence type="ECO:0000313" key="2">
    <source>
        <dbReference type="EMBL" id="RDH85140.1"/>
    </source>
</evidence>
<keyword evidence="3" id="KW-1185">Reference proteome</keyword>
<feature type="region of interest" description="Disordered" evidence="1">
    <location>
        <begin position="1"/>
        <end position="61"/>
    </location>
</feature>
<name>A0A370DKP2_9GAMM</name>
<evidence type="ECO:0000313" key="3">
    <source>
        <dbReference type="Proteomes" id="UP000254771"/>
    </source>
</evidence>
<protein>
    <submittedName>
        <fullName evidence="2">Uncharacterized protein</fullName>
    </submittedName>
</protein>
<feature type="compositionally biased region" description="Basic and acidic residues" evidence="1">
    <location>
        <begin position="17"/>
        <end position="27"/>
    </location>
</feature>
<evidence type="ECO:0000256" key="1">
    <source>
        <dbReference type="SAM" id="MobiDB-lite"/>
    </source>
</evidence>